<feature type="non-terminal residue" evidence="1">
    <location>
        <position position="49"/>
    </location>
</feature>
<dbReference type="EMBL" id="PZDI01000015">
    <property type="protein sequence ID" value="PTH18520.1"/>
    <property type="molecule type" value="Genomic_DNA"/>
</dbReference>
<gene>
    <name evidence="1" type="ORF">BU607_04625</name>
</gene>
<reference evidence="1 2" key="1">
    <citation type="journal article" date="2016" name="Front. Microbiol.">
        <title>Comprehensive Phylogenetic Analysis of Bovine Non-aureus Staphylococci Species Based on Whole-Genome Sequencing.</title>
        <authorList>
            <person name="Naushad S."/>
            <person name="Barkema H.W."/>
            <person name="Luby C."/>
            <person name="Condas L.A."/>
            <person name="Nobrega D.B."/>
            <person name="Carson D.A."/>
            <person name="De Buck J."/>
        </authorList>
    </citation>
    <scope>NUCLEOTIDE SEQUENCE [LARGE SCALE GENOMIC DNA]</scope>
    <source>
        <strain evidence="1 2">SNUC 993</strain>
    </source>
</reference>
<proteinExistence type="predicted"/>
<keyword evidence="2" id="KW-1185">Reference proteome</keyword>
<protein>
    <submittedName>
        <fullName evidence="1">HAD family hydrolase</fullName>
    </submittedName>
</protein>
<dbReference type="Gene3D" id="1.10.150.520">
    <property type="match status" value="1"/>
</dbReference>
<dbReference type="SUPFAM" id="SSF56784">
    <property type="entry name" value="HAD-like"/>
    <property type="match status" value="1"/>
</dbReference>
<dbReference type="InterPro" id="IPR036412">
    <property type="entry name" value="HAD-like_sf"/>
</dbReference>
<comment type="caution">
    <text evidence="1">The sequence shown here is derived from an EMBL/GenBank/DDBJ whole genome shotgun (WGS) entry which is preliminary data.</text>
</comment>
<name>A0ABX5IFE0_9STAP</name>
<dbReference type="Proteomes" id="UP000242694">
    <property type="component" value="Unassembled WGS sequence"/>
</dbReference>
<evidence type="ECO:0000313" key="2">
    <source>
        <dbReference type="Proteomes" id="UP000242694"/>
    </source>
</evidence>
<dbReference type="GO" id="GO:0016787">
    <property type="term" value="F:hydrolase activity"/>
    <property type="evidence" value="ECO:0007669"/>
    <property type="project" value="UniProtKB-KW"/>
</dbReference>
<dbReference type="Gene3D" id="3.40.50.1000">
    <property type="entry name" value="HAD superfamily/HAD-like"/>
    <property type="match status" value="1"/>
</dbReference>
<dbReference type="InterPro" id="IPR023214">
    <property type="entry name" value="HAD_sf"/>
</dbReference>
<organism evidence="1 2">
    <name type="scientific">Staphylococcus auricularis</name>
    <dbReference type="NCBI Taxonomy" id="29379"/>
    <lineage>
        <taxon>Bacteria</taxon>
        <taxon>Bacillati</taxon>
        <taxon>Bacillota</taxon>
        <taxon>Bacilli</taxon>
        <taxon>Bacillales</taxon>
        <taxon>Staphylococcaceae</taxon>
        <taxon>Staphylococcus</taxon>
    </lineage>
</organism>
<accession>A0ABX5IFE0</accession>
<keyword evidence="1" id="KW-0378">Hydrolase</keyword>
<sequence length="49" mass="6099">MDRKVRLIIFDLDNTLFPFDDLWLKANRNTFKEYSLFKVINYSDFMKLY</sequence>
<evidence type="ECO:0000313" key="1">
    <source>
        <dbReference type="EMBL" id="PTH18520.1"/>
    </source>
</evidence>